<organism evidence="2">
    <name type="scientific">Symploca sp. SIO1C4</name>
    <dbReference type="NCBI Taxonomy" id="2607765"/>
    <lineage>
        <taxon>Bacteria</taxon>
        <taxon>Bacillati</taxon>
        <taxon>Cyanobacteriota</taxon>
        <taxon>Cyanophyceae</taxon>
        <taxon>Coleofasciculales</taxon>
        <taxon>Coleofasciculaceae</taxon>
        <taxon>Symploca</taxon>
    </lineage>
</organism>
<evidence type="ECO:0000259" key="1">
    <source>
        <dbReference type="Pfam" id="PF14239"/>
    </source>
</evidence>
<name>A0A6B3N479_9CYAN</name>
<proteinExistence type="predicted"/>
<dbReference type="AlphaFoldDB" id="A0A6B3N479"/>
<dbReference type="InterPro" id="IPR025938">
    <property type="entry name" value="RRXRR_dom"/>
</dbReference>
<dbReference type="EMBL" id="JAAHFQ010000223">
    <property type="protein sequence ID" value="NER28506.1"/>
    <property type="molecule type" value="Genomic_DNA"/>
</dbReference>
<comment type="caution">
    <text evidence="2">The sequence shown here is derived from an EMBL/GenBank/DDBJ whole genome shotgun (WGS) entry which is preliminary data.</text>
</comment>
<accession>A0A6B3N479</accession>
<feature type="domain" description="RRXRR" evidence="1">
    <location>
        <begin position="4"/>
        <end position="167"/>
    </location>
</feature>
<sequence>MYRVPVISKFGKPLMPTKPSRARRWLKEGKARIYRNDLQQFAIQLTIDADTKTQPIAVGIDPGKLFTGIGVQSVKATLFTAHLELPFKSVTKRMSDRRMMRRGRRGRRINRKLPYNQRSHRQVRFNNRKARKLPPSIRSNRQLEYRVVKELTELFPVSGIVYEYIKAKGNKGFSPAMVGQKVMIEEWLPQLAPVTTRYGWETSNLRQYLGLTKDKSNKANQTPATHAVDGIALAAHYFLRWKELRGKYGYWQGICQVTPAPFLVVKRPPVSRRQLHLMVFAKGGKRRKYGATVTCHGLRKGDFVETERKGVKYRGWVSGDTKTQVSVSDFNSKRLGQFSVKKTKLLRRSTGLICKPLVGGAAFLPSLKARGDRREER</sequence>
<protein>
    <recommendedName>
        <fullName evidence="1">RRXRR domain-containing protein</fullName>
    </recommendedName>
</protein>
<dbReference type="Pfam" id="PF14239">
    <property type="entry name" value="RRXRR"/>
    <property type="match status" value="1"/>
</dbReference>
<evidence type="ECO:0000313" key="2">
    <source>
        <dbReference type="EMBL" id="NER28506.1"/>
    </source>
</evidence>
<gene>
    <name evidence="2" type="ORF">F6J89_12960</name>
</gene>
<reference evidence="2" key="1">
    <citation type="submission" date="2019-11" db="EMBL/GenBank/DDBJ databases">
        <title>Genomic insights into an expanded diversity of filamentous marine cyanobacteria reveals the extraordinary biosynthetic potential of Moorea and Okeania.</title>
        <authorList>
            <person name="Ferreira Leao T."/>
            <person name="Wang M."/>
            <person name="Moss N."/>
            <person name="Da Silva R."/>
            <person name="Sanders J."/>
            <person name="Nurk S."/>
            <person name="Gurevich A."/>
            <person name="Humphrey G."/>
            <person name="Reher R."/>
            <person name="Zhu Q."/>
            <person name="Belda-Ferre P."/>
            <person name="Glukhov E."/>
            <person name="Rex R."/>
            <person name="Dorrestein P.C."/>
            <person name="Knight R."/>
            <person name="Pevzner P."/>
            <person name="Gerwick W.H."/>
            <person name="Gerwick L."/>
        </authorList>
    </citation>
    <scope>NUCLEOTIDE SEQUENCE</scope>
    <source>
        <strain evidence="2">SIO1C4</strain>
    </source>
</reference>